<dbReference type="UniPathway" id="UPA00196"/>
<sequence>MILMHRNSLLIKKMACVTMLATAFVVISLVPVSWASTCPLVLKTNAQVERRLLNEGFHRDLETTVFLSSPEDLQSCLVLIKEVLPPGSYVDPNQLRFLRAFGGPDFHVPQIINVETPEHLSPRVLAYFYILPQPMSDGRWLVNITVPIHLRYHRARSGESYSLEVPVRLQHPAVLVQCEDVGGDACRPLVQLEPCPPSGVQLCEWLPVNTFSTSEAVMGIVPVGNTDLLDTVLLTTTCITAGATLLILATLRKK</sequence>
<keyword evidence="8 10" id="KW-0472">Membrane</keyword>
<comment type="subcellular location">
    <subcellularLocation>
        <location evidence="1 10">Endoplasmic reticulum membrane</location>
        <topology evidence="1 10">Single-pass membrane protein</topology>
    </subcellularLocation>
</comment>
<dbReference type="Pfam" id="PF08320">
    <property type="entry name" value="PIG-X"/>
    <property type="match status" value="1"/>
</dbReference>
<dbReference type="PANTHER" id="PTHR28650:SF1">
    <property type="entry name" value="PHOSPHATIDYLINOSITOL-GLYCAN BIOSYNTHESIS CLASS X PROTEIN"/>
    <property type="match status" value="1"/>
</dbReference>
<evidence type="ECO:0000256" key="8">
    <source>
        <dbReference type="ARBA" id="ARBA00023136"/>
    </source>
</evidence>
<comment type="similarity">
    <text evidence="3 10">Belongs to the PIGX family.</text>
</comment>
<accession>A0A8J5JP58</accession>
<gene>
    <name evidence="11" type="primary">Pigx-L</name>
    <name evidence="11" type="ORF">Hamer_G016596</name>
</gene>
<feature type="transmembrane region" description="Helical" evidence="10">
    <location>
        <begin position="232"/>
        <end position="251"/>
    </location>
</feature>
<keyword evidence="9" id="KW-0325">Glycoprotein</keyword>
<keyword evidence="5 10" id="KW-0812">Transmembrane</keyword>
<evidence type="ECO:0000256" key="6">
    <source>
        <dbReference type="ARBA" id="ARBA00022824"/>
    </source>
</evidence>
<proteinExistence type="inferred from homology"/>
<name>A0A8J5JP58_HOMAM</name>
<reference evidence="11" key="1">
    <citation type="journal article" date="2021" name="Sci. Adv.">
        <title>The American lobster genome reveals insights on longevity, neural, and immune adaptations.</title>
        <authorList>
            <person name="Polinski J.M."/>
            <person name="Zimin A.V."/>
            <person name="Clark K.F."/>
            <person name="Kohn A.B."/>
            <person name="Sadowski N."/>
            <person name="Timp W."/>
            <person name="Ptitsyn A."/>
            <person name="Khanna P."/>
            <person name="Romanova D.Y."/>
            <person name="Williams P."/>
            <person name="Greenwood S.J."/>
            <person name="Moroz L.L."/>
            <person name="Walt D.R."/>
            <person name="Bodnar A.G."/>
        </authorList>
    </citation>
    <scope>NUCLEOTIDE SEQUENCE</scope>
    <source>
        <strain evidence="11">GMGI-L3</strain>
    </source>
</reference>
<dbReference type="GO" id="GO:0005789">
    <property type="term" value="C:endoplasmic reticulum membrane"/>
    <property type="evidence" value="ECO:0007669"/>
    <property type="project" value="UniProtKB-SubCell"/>
</dbReference>
<dbReference type="InterPro" id="IPR040039">
    <property type="entry name" value="PIGX"/>
</dbReference>
<comment type="function">
    <text evidence="10">Stabilizing subunit of the glycosylphosphatidylinositol-mannosyltransferase I complex which catalyzes the transfer of the first mannose, via an alpha-1,4 bond from a dolichol-phosphate-mannose (Dol-P-Man) to the glucosaminyl acyl phosphatidylinositol (GlcN-(acyl)PI) intermediate to generate alpha-D-Man-(1-&gt;4)-alpha-D-GlcN-(1-&gt;6)-(1-radyl,2-acyl-sn-glycero-3-phospho)-2-acyl-inositol and participates in the sixth step of the glycosylphosphatidylinositol-anchor biosynthesis. Probably acts by stabilizing the mannosyltransferase PIGM.</text>
</comment>
<evidence type="ECO:0000256" key="3">
    <source>
        <dbReference type="ARBA" id="ARBA00010345"/>
    </source>
</evidence>
<dbReference type="SMART" id="SM00780">
    <property type="entry name" value="PIG-X"/>
    <property type="match status" value="1"/>
</dbReference>
<evidence type="ECO:0000313" key="12">
    <source>
        <dbReference type="Proteomes" id="UP000747542"/>
    </source>
</evidence>
<evidence type="ECO:0000313" key="11">
    <source>
        <dbReference type="EMBL" id="KAG7159205.1"/>
    </source>
</evidence>
<keyword evidence="7 10" id="KW-1133">Transmembrane helix</keyword>
<evidence type="ECO:0000256" key="1">
    <source>
        <dbReference type="ARBA" id="ARBA00004389"/>
    </source>
</evidence>
<dbReference type="GO" id="GO:0006506">
    <property type="term" value="P:GPI anchor biosynthetic process"/>
    <property type="evidence" value="ECO:0007669"/>
    <property type="project" value="UniProtKB-UniPathway"/>
</dbReference>
<evidence type="ECO:0000256" key="9">
    <source>
        <dbReference type="ARBA" id="ARBA00023180"/>
    </source>
</evidence>
<keyword evidence="12" id="KW-1185">Reference proteome</keyword>
<evidence type="ECO:0000256" key="7">
    <source>
        <dbReference type="ARBA" id="ARBA00022989"/>
    </source>
</evidence>
<protein>
    <recommendedName>
        <fullName evidence="10">Phosphatidylinositol-glycan biosynthesis class X protein</fullName>
    </recommendedName>
</protein>
<dbReference type="Proteomes" id="UP000747542">
    <property type="component" value="Unassembled WGS sequence"/>
</dbReference>
<dbReference type="AlphaFoldDB" id="A0A8J5JP58"/>
<dbReference type="EMBL" id="JAHLQT010033762">
    <property type="protein sequence ID" value="KAG7159205.1"/>
    <property type="molecule type" value="Genomic_DNA"/>
</dbReference>
<evidence type="ECO:0000256" key="2">
    <source>
        <dbReference type="ARBA" id="ARBA00004687"/>
    </source>
</evidence>
<organism evidence="11 12">
    <name type="scientific">Homarus americanus</name>
    <name type="common">American lobster</name>
    <dbReference type="NCBI Taxonomy" id="6706"/>
    <lineage>
        <taxon>Eukaryota</taxon>
        <taxon>Metazoa</taxon>
        <taxon>Ecdysozoa</taxon>
        <taxon>Arthropoda</taxon>
        <taxon>Crustacea</taxon>
        <taxon>Multicrustacea</taxon>
        <taxon>Malacostraca</taxon>
        <taxon>Eumalacostraca</taxon>
        <taxon>Eucarida</taxon>
        <taxon>Decapoda</taxon>
        <taxon>Pleocyemata</taxon>
        <taxon>Astacidea</taxon>
        <taxon>Nephropoidea</taxon>
        <taxon>Nephropidae</taxon>
        <taxon>Homarus</taxon>
    </lineage>
</organism>
<evidence type="ECO:0000256" key="10">
    <source>
        <dbReference type="RuleBase" id="RU366056"/>
    </source>
</evidence>
<evidence type="ECO:0000256" key="5">
    <source>
        <dbReference type="ARBA" id="ARBA00022692"/>
    </source>
</evidence>
<dbReference type="InterPro" id="IPR013233">
    <property type="entry name" value="PIG-X/PBN1"/>
</dbReference>
<evidence type="ECO:0000256" key="4">
    <source>
        <dbReference type="ARBA" id="ARBA00022502"/>
    </source>
</evidence>
<keyword evidence="4 10" id="KW-0337">GPI-anchor biosynthesis</keyword>
<comment type="pathway">
    <text evidence="2 10">Glycolipid biosynthesis; glycosylphosphatidylinositol-anchor biosynthesis.</text>
</comment>
<comment type="caution">
    <text evidence="11">The sequence shown here is derived from an EMBL/GenBank/DDBJ whole genome shotgun (WGS) entry which is preliminary data.</text>
</comment>
<dbReference type="PANTHER" id="PTHR28650">
    <property type="entry name" value="PHOSPHATIDYLINOSITOL-GLYCAN BIOSYNTHESIS CLASS X PROTEIN"/>
    <property type="match status" value="1"/>
</dbReference>
<keyword evidence="6 10" id="KW-0256">Endoplasmic reticulum</keyword>